<accession>A0ACB8XNN8</accession>
<proteinExistence type="predicted"/>
<name>A0ACB8XNN8_ARCLA</name>
<sequence>MSGPEGENRQVAVFRIDGSTTWYLWCNAAAHGVRSGALWGLHLHMIERLYRGEPRSCPRLLLVTTSAHDREAVQETDPDISDCFASAVVCSSQTPLSLSSVASPVSQLIYLMFWFMCFWHLSLLVDSLVVSFGKPSG</sequence>
<organism evidence="1 2">
    <name type="scientific">Arctium lappa</name>
    <name type="common">Greater burdock</name>
    <name type="synonym">Lappa major</name>
    <dbReference type="NCBI Taxonomy" id="4217"/>
    <lineage>
        <taxon>Eukaryota</taxon>
        <taxon>Viridiplantae</taxon>
        <taxon>Streptophyta</taxon>
        <taxon>Embryophyta</taxon>
        <taxon>Tracheophyta</taxon>
        <taxon>Spermatophyta</taxon>
        <taxon>Magnoliopsida</taxon>
        <taxon>eudicotyledons</taxon>
        <taxon>Gunneridae</taxon>
        <taxon>Pentapetalae</taxon>
        <taxon>asterids</taxon>
        <taxon>campanulids</taxon>
        <taxon>Asterales</taxon>
        <taxon>Asteraceae</taxon>
        <taxon>Carduoideae</taxon>
        <taxon>Cardueae</taxon>
        <taxon>Arctiinae</taxon>
        <taxon>Arctium</taxon>
    </lineage>
</organism>
<evidence type="ECO:0000313" key="2">
    <source>
        <dbReference type="Proteomes" id="UP001055879"/>
    </source>
</evidence>
<protein>
    <submittedName>
        <fullName evidence="1">Uncharacterized protein</fullName>
    </submittedName>
</protein>
<comment type="caution">
    <text evidence="1">The sequence shown here is derived from an EMBL/GenBank/DDBJ whole genome shotgun (WGS) entry which is preliminary data.</text>
</comment>
<keyword evidence="2" id="KW-1185">Reference proteome</keyword>
<gene>
    <name evidence="1" type="ORF">L6452_41248</name>
</gene>
<reference evidence="1 2" key="2">
    <citation type="journal article" date="2022" name="Mol. Ecol. Resour.">
        <title>The genomes of chicory, endive, great burdock and yacon provide insights into Asteraceae paleo-polyploidization history and plant inulin production.</title>
        <authorList>
            <person name="Fan W."/>
            <person name="Wang S."/>
            <person name="Wang H."/>
            <person name="Wang A."/>
            <person name="Jiang F."/>
            <person name="Liu H."/>
            <person name="Zhao H."/>
            <person name="Xu D."/>
            <person name="Zhang Y."/>
        </authorList>
    </citation>
    <scope>NUCLEOTIDE SEQUENCE [LARGE SCALE GENOMIC DNA]</scope>
    <source>
        <strain evidence="2">cv. Niubang</strain>
    </source>
</reference>
<dbReference type="Proteomes" id="UP001055879">
    <property type="component" value="Linkage Group LG16"/>
</dbReference>
<reference evidence="2" key="1">
    <citation type="journal article" date="2022" name="Mol. Ecol. Resour.">
        <title>The genomes of chicory, endive, great burdock and yacon provide insights into Asteraceae palaeo-polyploidization history and plant inulin production.</title>
        <authorList>
            <person name="Fan W."/>
            <person name="Wang S."/>
            <person name="Wang H."/>
            <person name="Wang A."/>
            <person name="Jiang F."/>
            <person name="Liu H."/>
            <person name="Zhao H."/>
            <person name="Xu D."/>
            <person name="Zhang Y."/>
        </authorList>
    </citation>
    <scope>NUCLEOTIDE SEQUENCE [LARGE SCALE GENOMIC DNA]</scope>
    <source>
        <strain evidence="2">cv. Niubang</strain>
    </source>
</reference>
<evidence type="ECO:0000313" key="1">
    <source>
        <dbReference type="EMBL" id="KAI3669824.1"/>
    </source>
</evidence>
<dbReference type="EMBL" id="CM042062">
    <property type="protein sequence ID" value="KAI3669824.1"/>
    <property type="molecule type" value="Genomic_DNA"/>
</dbReference>